<feature type="transmembrane region" description="Helical" evidence="2">
    <location>
        <begin position="211"/>
        <end position="242"/>
    </location>
</feature>
<keyword evidence="2" id="KW-0812">Transmembrane</keyword>
<feature type="transmembrane region" description="Helical" evidence="2">
    <location>
        <begin position="321"/>
        <end position="339"/>
    </location>
</feature>
<feature type="transmembrane region" description="Helical" evidence="2">
    <location>
        <begin position="122"/>
        <end position="155"/>
    </location>
</feature>
<dbReference type="RefSeq" id="WP_212991465.1">
    <property type="nucleotide sequence ID" value="NZ_BAABEA010000054.1"/>
</dbReference>
<dbReference type="Proteomes" id="UP000681340">
    <property type="component" value="Unassembled WGS sequence"/>
</dbReference>
<feature type="transmembrane region" description="Helical" evidence="2">
    <location>
        <begin position="161"/>
        <end position="181"/>
    </location>
</feature>
<feature type="transmembrane region" description="Helical" evidence="2">
    <location>
        <begin position="188"/>
        <end position="205"/>
    </location>
</feature>
<reference evidence="3" key="1">
    <citation type="submission" date="2021-03" db="EMBL/GenBank/DDBJ databases">
        <title>Whole genome shotgun sequence of Actinoplanes auranticolor NBRC 12245.</title>
        <authorList>
            <person name="Komaki H."/>
            <person name="Tamura T."/>
        </authorList>
    </citation>
    <scope>NUCLEOTIDE SEQUENCE</scope>
    <source>
        <strain evidence="3">NBRC 12245</strain>
    </source>
</reference>
<feature type="transmembrane region" description="Helical" evidence="2">
    <location>
        <begin position="26"/>
        <end position="43"/>
    </location>
</feature>
<feature type="transmembrane region" description="Helical" evidence="2">
    <location>
        <begin position="346"/>
        <end position="365"/>
    </location>
</feature>
<protein>
    <recommendedName>
        <fullName evidence="5">Dolichyl-phosphate-mannose-protein mannosyltransferase</fullName>
    </recommendedName>
</protein>
<feature type="transmembrane region" description="Helical" evidence="2">
    <location>
        <begin position="254"/>
        <end position="271"/>
    </location>
</feature>
<feature type="transmembrane region" description="Helical" evidence="2">
    <location>
        <begin position="371"/>
        <end position="391"/>
    </location>
</feature>
<evidence type="ECO:0000256" key="1">
    <source>
        <dbReference type="SAM" id="MobiDB-lite"/>
    </source>
</evidence>
<dbReference type="AlphaFoldDB" id="A0A919VNZ9"/>
<evidence type="ECO:0008006" key="5">
    <source>
        <dbReference type="Google" id="ProtNLM"/>
    </source>
</evidence>
<keyword evidence="4" id="KW-1185">Reference proteome</keyword>
<gene>
    <name evidence="3" type="ORF">Aau02nite_55270</name>
</gene>
<evidence type="ECO:0000256" key="2">
    <source>
        <dbReference type="SAM" id="Phobius"/>
    </source>
</evidence>
<proteinExistence type="predicted"/>
<feature type="region of interest" description="Disordered" evidence="1">
    <location>
        <begin position="398"/>
        <end position="424"/>
    </location>
</feature>
<dbReference type="EMBL" id="BOQL01000044">
    <property type="protein sequence ID" value="GIM73284.1"/>
    <property type="molecule type" value="Genomic_DNA"/>
</dbReference>
<organism evidence="3 4">
    <name type="scientific">Actinoplanes auranticolor</name>
    <dbReference type="NCBI Taxonomy" id="47988"/>
    <lineage>
        <taxon>Bacteria</taxon>
        <taxon>Bacillati</taxon>
        <taxon>Actinomycetota</taxon>
        <taxon>Actinomycetes</taxon>
        <taxon>Micromonosporales</taxon>
        <taxon>Micromonosporaceae</taxon>
        <taxon>Actinoplanes</taxon>
    </lineage>
</organism>
<accession>A0A919VNZ9</accession>
<keyword evidence="2" id="KW-0472">Membrane</keyword>
<keyword evidence="2" id="KW-1133">Transmembrane helix</keyword>
<evidence type="ECO:0000313" key="3">
    <source>
        <dbReference type="EMBL" id="GIM73284.1"/>
    </source>
</evidence>
<comment type="caution">
    <text evidence="3">The sequence shown here is derived from an EMBL/GenBank/DDBJ whole genome shotgun (WGS) entry which is preliminary data.</text>
</comment>
<sequence>METAFTDRAAARPPASRAGRRRTETAWLLLVVVLATLLFLTRYEDPRRVASGDSFWYMRQALIFTGVDPEEARLRAGEQVCRDQNRAARAKNQRAGCRTYTTAGFSPRYAAIFHSRPGYPLFAAPFVVTLGLWPGMMAATLILALLAAVLAYLAVWLASGLRLAGVLAAAALFVLPTGFAMTRMLTESGVFAGYLAVLLGATLLVRGRRSGLIIIVVALAWLFTVRSASGMAMALTLFAAGLLSALGRQHRRTGLVTGAVGMLAVLVWQVISRVLHLPGLYETIQDFATSHFKARPDVADPIGWLIERNLGFWPDRLALELAQPVTFAAFLFAGTVLVLRMRAVAALWIFTGLTGVMMLLAHPAGTEYDRLMAPIWLPVAAALGYAAALAVSRRPEPPVVPEPVGTPAALIPRRREPEPVTAGG</sequence>
<name>A0A919VNZ9_9ACTN</name>
<evidence type="ECO:0000313" key="4">
    <source>
        <dbReference type="Proteomes" id="UP000681340"/>
    </source>
</evidence>